<dbReference type="HOGENOM" id="CLU_740029_0_0_1"/>
<gene>
    <name evidence="2" type="ORF">SEPMUDRAFT_107253</name>
</gene>
<dbReference type="Proteomes" id="UP000016931">
    <property type="component" value="Unassembled WGS sequence"/>
</dbReference>
<organism evidence="2 3">
    <name type="scientific">Sphaerulina musiva (strain SO2202)</name>
    <name type="common">Poplar stem canker fungus</name>
    <name type="synonym">Septoria musiva</name>
    <dbReference type="NCBI Taxonomy" id="692275"/>
    <lineage>
        <taxon>Eukaryota</taxon>
        <taxon>Fungi</taxon>
        <taxon>Dikarya</taxon>
        <taxon>Ascomycota</taxon>
        <taxon>Pezizomycotina</taxon>
        <taxon>Dothideomycetes</taxon>
        <taxon>Dothideomycetidae</taxon>
        <taxon>Mycosphaerellales</taxon>
        <taxon>Mycosphaerellaceae</taxon>
        <taxon>Sphaerulina</taxon>
    </lineage>
</organism>
<dbReference type="eggNOG" id="ENOG502RCKS">
    <property type="taxonomic scope" value="Eukaryota"/>
</dbReference>
<dbReference type="EMBL" id="KB456263">
    <property type="protein sequence ID" value="EMF13203.1"/>
    <property type="molecule type" value="Genomic_DNA"/>
</dbReference>
<keyword evidence="3" id="KW-1185">Reference proteome</keyword>
<reference evidence="2 3" key="1">
    <citation type="journal article" date="2012" name="PLoS Pathog.">
        <title>Diverse lifestyles and strategies of plant pathogenesis encoded in the genomes of eighteen Dothideomycetes fungi.</title>
        <authorList>
            <person name="Ohm R.A."/>
            <person name="Feau N."/>
            <person name="Henrissat B."/>
            <person name="Schoch C.L."/>
            <person name="Horwitz B.A."/>
            <person name="Barry K.W."/>
            <person name="Condon B.J."/>
            <person name="Copeland A.C."/>
            <person name="Dhillon B."/>
            <person name="Glaser F."/>
            <person name="Hesse C.N."/>
            <person name="Kosti I."/>
            <person name="LaButti K."/>
            <person name="Lindquist E.A."/>
            <person name="Lucas S."/>
            <person name="Salamov A.A."/>
            <person name="Bradshaw R.E."/>
            <person name="Ciuffetti L."/>
            <person name="Hamelin R.C."/>
            <person name="Kema G.H.J."/>
            <person name="Lawrence C."/>
            <person name="Scott J.A."/>
            <person name="Spatafora J.W."/>
            <person name="Turgeon B.G."/>
            <person name="de Wit P.J.G.M."/>
            <person name="Zhong S."/>
            <person name="Goodwin S.B."/>
            <person name="Grigoriev I.V."/>
        </authorList>
    </citation>
    <scope>NUCLEOTIDE SEQUENCE [LARGE SCALE GENOMIC DNA]</scope>
    <source>
        <strain evidence="2 3">SO2202</strain>
    </source>
</reference>
<proteinExistence type="predicted"/>
<dbReference type="AlphaFoldDB" id="M3CHD0"/>
<accession>M3CHD0</accession>
<protein>
    <submittedName>
        <fullName evidence="2">Uncharacterized protein</fullName>
    </submittedName>
</protein>
<name>M3CHD0_SPHMS</name>
<dbReference type="RefSeq" id="XP_016761324.1">
    <property type="nucleotide sequence ID" value="XM_016900676.1"/>
</dbReference>
<evidence type="ECO:0000313" key="2">
    <source>
        <dbReference type="EMBL" id="EMF13203.1"/>
    </source>
</evidence>
<evidence type="ECO:0000313" key="3">
    <source>
        <dbReference type="Proteomes" id="UP000016931"/>
    </source>
</evidence>
<dbReference type="GeneID" id="27897813"/>
<sequence>MMIVKGYNRALPTSRGIDTYLMVPRLQLPGCKRCSNPRAHACFTCAGDVRAVPFARAHVSAAVLLSLLSCVTLLQPPGKASTVPPYKGQGILIGKLRIFAIQQHSQNTSSSPSERNTDNNPNAAIIWPSLQAIHQSTTSDMGMSAASRQSVPSFEPGPYSKAQLEHVLLLYSTSFDGLAKVYKELGVVYHDLPLHIRSHSHFPQELQELSATAFTCSDSREMPDMIQIMNQLREGFARARAAVVSGEWALATTQLYIAAGLMAEAEHRVAKLTWAMSCYESFIESLQCSEGAQDSYTRFGQARLDTNMLTGRTLMKLKWQDALPKSLQDAENDKTADSGYNSSECIPESDRRGQGLEIVVVTVRPVDQAVGAFW</sequence>
<dbReference type="OrthoDB" id="3644094at2759"/>
<evidence type="ECO:0000256" key="1">
    <source>
        <dbReference type="SAM" id="MobiDB-lite"/>
    </source>
</evidence>
<feature type="region of interest" description="Disordered" evidence="1">
    <location>
        <begin position="328"/>
        <end position="348"/>
    </location>
</feature>